<dbReference type="Pfam" id="PF12840">
    <property type="entry name" value="HTH_20"/>
    <property type="match status" value="1"/>
</dbReference>
<dbReference type="GO" id="GO:0003700">
    <property type="term" value="F:DNA-binding transcription factor activity"/>
    <property type="evidence" value="ECO:0007669"/>
    <property type="project" value="InterPro"/>
</dbReference>
<dbReference type="SMART" id="SM00418">
    <property type="entry name" value="HTH_ARSR"/>
    <property type="match status" value="1"/>
</dbReference>
<evidence type="ECO:0000259" key="4">
    <source>
        <dbReference type="PROSITE" id="PS50987"/>
    </source>
</evidence>
<protein>
    <submittedName>
        <fullName evidence="5">ArsR family transcriptional regulator</fullName>
    </submittedName>
</protein>
<dbReference type="InterPro" id="IPR011991">
    <property type="entry name" value="ArsR-like_HTH"/>
</dbReference>
<dbReference type="Proteomes" id="UP000305451">
    <property type="component" value="Unassembled WGS sequence"/>
</dbReference>
<dbReference type="InterPro" id="IPR036388">
    <property type="entry name" value="WH-like_DNA-bd_sf"/>
</dbReference>
<keyword evidence="3" id="KW-0804">Transcription</keyword>
<dbReference type="OrthoDB" id="9804742at2"/>
<sequence>MTESEAAAKFTALAHETRLRLFRLLIVNAPHGLPAGKLAEHLAVAPNNLSAHLNVLSHAGLIAMRKAGRSRIYTARMDTIGETISFLVDECCQGHPEACQPAMSALNSSC</sequence>
<organism evidence="5 6">
    <name type="scientific">Marinicauda pacifica</name>
    <dbReference type="NCBI Taxonomy" id="1133559"/>
    <lineage>
        <taxon>Bacteria</taxon>
        <taxon>Pseudomonadati</taxon>
        <taxon>Pseudomonadota</taxon>
        <taxon>Alphaproteobacteria</taxon>
        <taxon>Maricaulales</taxon>
        <taxon>Maricaulaceae</taxon>
        <taxon>Marinicauda</taxon>
    </lineage>
</organism>
<feature type="domain" description="HTH arsR-type" evidence="4">
    <location>
        <begin position="1"/>
        <end position="95"/>
    </location>
</feature>
<dbReference type="RefSeq" id="WP_135943398.1">
    <property type="nucleotide sequence ID" value="NZ_BMEI01000001.1"/>
</dbReference>
<dbReference type="Gene3D" id="1.10.10.10">
    <property type="entry name" value="Winged helix-like DNA-binding domain superfamily/Winged helix DNA-binding domain"/>
    <property type="match status" value="1"/>
</dbReference>
<evidence type="ECO:0000256" key="3">
    <source>
        <dbReference type="ARBA" id="ARBA00023163"/>
    </source>
</evidence>
<keyword evidence="6" id="KW-1185">Reference proteome</keyword>
<comment type="caution">
    <text evidence="5">The sequence shown here is derived from an EMBL/GenBank/DDBJ whole genome shotgun (WGS) entry which is preliminary data.</text>
</comment>
<reference evidence="5 6" key="1">
    <citation type="journal article" date="2013" name="Int. J. Syst. Evol. Microbiol.">
        <title>Marinicauda pacifica gen. nov., sp. nov., a prosthecate alphaproteobacterium of the family Hyphomonadaceae isolated from deep seawater.</title>
        <authorList>
            <person name="Zhang X.Y."/>
            <person name="Li G.W."/>
            <person name="Wang C.S."/>
            <person name="Zhang Y.J."/>
            <person name="Xu X.W."/>
            <person name="Li H."/>
            <person name="Liu A."/>
            <person name="Liu C."/>
            <person name="Xie B.B."/>
            <person name="Qin Q.L."/>
            <person name="Xu Z."/>
            <person name="Chen X.L."/>
            <person name="Zhou B.C."/>
            <person name="Zhang Y.Z."/>
        </authorList>
    </citation>
    <scope>NUCLEOTIDE SEQUENCE [LARGE SCALE GENOMIC DNA]</scope>
    <source>
        <strain evidence="5 6">P-1 km-3</strain>
    </source>
</reference>
<dbReference type="AlphaFoldDB" id="A0A4S2HEY6"/>
<evidence type="ECO:0000256" key="2">
    <source>
        <dbReference type="ARBA" id="ARBA00023125"/>
    </source>
</evidence>
<dbReference type="NCBIfam" id="NF033788">
    <property type="entry name" value="HTH_metalloreg"/>
    <property type="match status" value="1"/>
</dbReference>
<dbReference type="SUPFAM" id="SSF46785">
    <property type="entry name" value="Winged helix' DNA-binding domain"/>
    <property type="match status" value="1"/>
</dbReference>
<dbReference type="PRINTS" id="PR00778">
    <property type="entry name" value="HTHARSR"/>
</dbReference>
<name>A0A4S2HEY6_9PROT</name>
<dbReference type="InterPro" id="IPR051011">
    <property type="entry name" value="Metal_resp_trans_reg"/>
</dbReference>
<keyword evidence="1" id="KW-0805">Transcription regulation</keyword>
<dbReference type="PANTHER" id="PTHR43132">
    <property type="entry name" value="ARSENICAL RESISTANCE OPERON REPRESSOR ARSR-RELATED"/>
    <property type="match status" value="1"/>
</dbReference>
<dbReference type="GO" id="GO:0003677">
    <property type="term" value="F:DNA binding"/>
    <property type="evidence" value="ECO:0007669"/>
    <property type="project" value="UniProtKB-KW"/>
</dbReference>
<accession>A0A4S2HEY6</accession>
<proteinExistence type="predicted"/>
<dbReference type="PANTHER" id="PTHR43132:SF2">
    <property type="entry name" value="ARSENICAL RESISTANCE OPERON REPRESSOR ARSR-RELATED"/>
    <property type="match status" value="1"/>
</dbReference>
<keyword evidence="2" id="KW-0238">DNA-binding</keyword>
<dbReference type="InterPro" id="IPR036390">
    <property type="entry name" value="WH_DNA-bd_sf"/>
</dbReference>
<dbReference type="PROSITE" id="PS50987">
    <property type="entry name" value="HTH_ARSR_2"/>
    <property type="match status" value="1"/>
</dbReference>
<gene>
    <name evidence="5" type="ORF">E5162_02695</name>
</gene>
<evidence type="ECO:0000313" key="6">
    <source>
        <dbReference type="Proteomes" id="UP000305451"/>
    </source>
</evidence>
<dbReference type="InterPro" id="IPR001845">
    <property type="entry name" value="HTH_ArsR_DNA-bd_dom"/>
</dbReference>
<dbReference type="CDD" id="cd00090">
    <property type="entry name" value="HTH_ARSR"/>
    <property type="match status" value="1"/>
</dbReference>
<dbReference type="EMBL" id="SRXV01000001">
    <property type="protein sequence ID" value="TGY94202.1"/>
    <property type="molecule type" value="Genomic_DNA"/>
</dbReference>
<evidence type="ECO:0000313" key="5">
    <source>
        <dbReference type="EMBL" id="TGY94202.1"/>
    </source>
</evidence>
<evidence type="ECO:0000256" key="1">
    <source>
        <dbReference type="ARBA" id="ARBA00023015"/>
    </source>
</evidence>